<keyword evidence="1" id="KW-0812">Transmembrane</keyword>
<reference evidence="2" key="1">
    <citation type="submission" date="2020-02" db="EMBL/GenBank/DDBJ databases">
        <authorList>
            <person name="Chen W.-M."/>
        </authorList>
    </citation>
    <scope>NUCLEOTIDE SEQUENCE</scope>
    <source>
        <strain evidence="2">NBD-18</strain>
    </source>
</reference>
<keyword evidence="1" id="KW-1133">Transmembrane helix</keyword>
<comment type="caution">
    <text evidence="2">The sequence shown here is derived from an EMBL/GenBank/DDBJ whole genome shotgun (WGS) entry which is preliminary data.</text>
</comment>
<proteinExistence type="predicted"/>
<feature type="transmembrane region" description="Helical" evidence="1">
    <location>
        <begin position="253"/>
        <end position="273"/>
    </location>
</feature>
<name>A0A6B2RAT2_9BURK</name>
<protein>
    <submittedName>
        <fullName evidence="2">Uncharacterized protein</fullName>
    </submittedName>
</protein>
<gene>
    <name evidence="2" type="ORF">G3I67_14215</name>
</gene>
<evidence type="ECO:0000313" key="2">
    <source>
        <dbReference type="EMBL" id="NDY84385.1"/>
    </source>
</evidence>
<dbReference type="EMBL" id="JAAGRN010000012">
    <property type="protein sequence ID" value="NDY84385.1"/>
    <property type="molecule type" value="Genomic_DNA"/>
</dbReference>
<evidence type="ECO:0000256" key="1">
    <source>
        <dbReference type="SAM" id="Phobius"/>
    </source>
</evidence>
<sequence length="306" mass="34582">MSDQDTRPQADHELFRFDRRIIDGKVLTWIGLYRDLPAVDSKEQAGYYGAGLWIYDAVVPGQLVAELLVKMADQIKNLALSEGRFVKKIGDILSSVSAPAQLMALPSNTRPVVSGISPNGEYKAFLSNQKNPVASSIDWAQRSRTAEIFNQALIGNTEKIFAQANQAGLERFDSVTNAVEWAYSMQAALLAKYAQNMDSDKLITLEKENEILRSEFEKLRKKLIEQNSIYGKNPGSRQSRKNNGIKGFLFKNWPLLILIIVLMATMSMFALLWQEAHLKNKAYAKEITSLIRVQKELRNQLVEKRN</sequence>
<accession>A0A6B2RAT2</accession>
<organism evidence="2">
    <name type="scientific">Sheuella amnicola</name>
    <dbReference type="NCBI Taxonomy" id="2707330"/>
    <lineage>
        <taxon>Bacteria</taxon>
        <taxon>Pseudomonadati</taxon>
        <taxon>Pseudomonadota</taxon>
        <taxon>Betaproteobacteria</taxon>
        <taxon>Burkholderiales</taxon>
        <taxon>Alcaligenaceae</taxon>
        <taxon>Sheuella</taxon>
    </lineage>
</organism>
<dbReference type="AlphaFoldDB" id="A0A6B2RAT2"/>
<dbReference type="RefSeq" id="WP_163656208.1">
    <property type="nucleotide sequence ID" value="NZ_JAAGRN010000012.1"/>
</dbReference>
<keyword evidence="1" id="KW-0472">Membrane</keyword>